<dbReference type="STRING" id="1437425.CSEC_1930"/>
<evidence type="ECO:0000313" key="13">
    <source>
        <dbReference type="Proteomes" id="UP000031552"/>
    </source>
</evidence>
<evidence type="ECO:0000256" key="8">
    <source>
        <dbReference type="ARBA" id="ARBA00023136"/>
    </source>
</evidence>
<evidence type="ECO:0000259" key="10">
    <source>
        <dbReference type="PROSITE" id="PS50893"/>
    </source>
</evidence>
<name>A0A090CZY2_9BACT</name>
<feature type="transmembrane region" description="Helical" evidence="9">
    <location>
        <begin position="69"/>
        <end position="89"/>
    </location>
</feature>
<dbReference type="Gene3D" id="1.20.1560.10">
    <property type="entry name" value="ABC transporter type 1, transmembrane domain"/>
    <property type="match status" value="1"/>
</dbReference>
<dbReference type="GO" id="GO:0015421">
    <property type="term" value="F:ABC-type oligopeptide transporter activity"/>
    <property type="evidence" value="ECO:0007669"/>
    <property type="project" value="TreeGrafter"/>
</dbReference>
<feature type="domain" description="ABC transmembrane type-1" evidence="11">
    <location>
        <begin position="23"/>
        <end position="317"/>
    </location>
</feature>
<dbReference type="InterPro" id="IPR003593">
    <property type="entry name" value="AAA+_ATPase"/>
</dbReference>
<feature type="transmembrane region" description="Helical" evidence="9">
    <location>
        <begin position="295"/>
        <end position="315"/>
    </location>
</feature>
<evidence type="ECO:0000256" key="5">
    <source>
        <dbReference type="ARBA" id="ARBA00022741"/>
    </source>
</evidence>
<evidence type="ECO:0000256" key="1">
    <source>
        <dbReference type="ARBA" id="ARBA00004651"/>
    </source>
</evidence>
<keyword evidence="12" id="KW-0378">Hydrolase</keyword>
<keyword evidence="2" id="KW-0813">Transport</keyword>
<protein>
    <submittedName>
        <fullName evidence="12">ABC-type transporter, ATPase and permease subunit</fullName>
        <ecNumber evidence="12">3.6.3.-</ecNumber>
    </submittedName>
</protein>
<evidence type="ECO:0000256" key="7">
    <source>
        <dbReference type="ARBA" id="ARBA00022989"/>
    </source>
</evidence>
<keyword evidence="6" id="KW-0067">ATP-binding</keyword>
<accession>A0A090CZY2</accession>
<dbReference type="SUPFAM" id="SSF52540">
    <property type="entry name" value="P-loop containing nucleoside triphosphate hydrolases"/>
    <property type="match status" value="1"/>
</dbReference>
<feature type="transmembrane region" description="Helical" evidence="9">
    <location>
        <begin position="148"/>
        <end position="167"/>
    </location>
</feature>
<dbReference type="EMBL" id="CCEJ010000009">
    <property type="protein sequence ID" value="CDR34737.1"/>
    <property type="molecule type" value="Genomic_DNA"/>
</dbReference>
<dbReference type="AlphaFoldDB" id="A0A090CZY2"/>
<dbReference type="EC" id="3.6.3.-" evidence="12"/>
<evidence type="ECO:0000259" key="11">
    <source>
        <dbReference type="PROSITE" id="PS50929"/>
    </source>
</evidence>
<sequence length="594" mass="68079">MEKSLFANLKAIILKYRKRFLKGFLFVLLSNLLLLLNPLLFRQALYKLDAKGNFKEDLWSLTSYFPDSILLWGALLLTVAFLSTFFKYLMRIAFISISREAESWIREIIFFRIEDQSQEFFDRYGIGELLSRLTNDITRYRDVLGPGLMYPFFGVTLIFPGLIILFFLSWQLALVALIPIIAIPIAYTFFKGRIYSSSEEVLSKYAALSDYAAEHYSNIRLVKSAGIEKRLERVFNKLSYSLIKPSVYLTTIEGTFYPLIASLTRLSPILVLLTAAFFSHFYGVSFKTPDLLSFIWVQSYIYGPVLMLSWVFPFYETGKASYDRLKAIYDEPIKVIDPKNNIRIKPDDLYLEIKNLSFTYPGASKKALDDFSLLVKKGEHIGITGPIGSGKSTLFKLISRAYEIDPGKILFSGVDIKDIPLKEIYLNLALCEQIPFLFSKTIAENARFASEDASMEDLEIVFKFADLHETILSFPEQYDTMIGERGITLSGGQKMRLALARAFLLKRPILLFDDIFSSVDATTEEHILSSIKSFFKGRTILLISERISALEKMDRVLYLQEGKIVEQGTPEELKKLNGKYQSLYELNKLDLKQE</sequence>
<dbReference type="GO" id="GO:0005524">
    <property type="term" value="F:ATP binding"/>
    <property type="evidence" value="ECO:0007669"/>
    <property type="project" value="UniProtKB-KW"/>
</dbReference>
<feature type="transmembrane region" description="Helical" evidence="9">
    <location>
        <begin position="20"/>
        <end position="41"/>
    </location>
</feature>
<comment type="subcellular location">
    <subcellularLocation>
        <location evidence="1">Cell membrane</location>
        <topology evidence="1">Multi-pass membrane protein</topology>
    </subcellularLocation>
</comment>
<dbReference type="InterPro" id="IPR027417">
    <property type="entry name" value="P-loop_NTPase"/>
</dbReference>
<dbReference type="GO" id="GO:0016887">
    <property type="term" value="F:ATP hydrolysis activity"/>
    <property type="evidence" value="ECO:0007669"/>
    <property type="project" value="InterPro"/>
</dbReference>
<evidence type="ECO:0000256" key="6">
    <source>
        <dbReference type="ARBA" id="ARBA00022840"/>
    </source>
</evidence>
<evidence type="ECO:0000256" key="2">
    <source>
        <dbReference type="ARBA" id="ARBA00022448"/>
    </source>
</evidence>
<dbReference type="Proteomes" id="UP000031552">
    <property type="component" value="Unassembled WGS sequence"/>
</dbReference>
<dbReference type="RefSeq" id="WP_041018276.1">
    <property type="nucleotide sequence ID" value="NZ_CCEJ010000009.1"/>
</dbReference>
<dbReference type="InterPro" id="IPR017871">
    <property type="entry name" value="ABC_transporter-like_CS"/>
</dbReference>
<reference evidence="12" key="2">
    <citation type="submission" date="2014-09" db="EMBL/GenBank/DDBJ databases">
        <title>Criblamydia sequanensis harbors a mega-plasmid encoding arsenite resistance.</title>
        <authorList>
            <person name="Bertelli C."/>
            <person name="Goesmann A."/>
            <person name="Greub G."/>
        </authorList>
    </citation>
    <scope>NUCLEOTIDE SEQUENCE [LARGE SCALE GENOMIC DNA]</scope>
    <source>
        <strain evidence="12">CRIB-18</strain>
    </source>
</reference>
<dbReference type="InterPro" id="IPR011527">
    <property type="entry name" value="ABC1_TM_dom"/>
</dbReference>
<keyword evidence="5" id="KW-0547">Nucleotide-binding</keyword>
<keyword evidence="3" id="KW-1003">Cell membrane</keyword>
<keyword evidence="7 9" id="KW-1133">Transmembrane helix</keyword>
<dbReference type="FunFam" id="3.40.50.300:FF:000221">
    <property type="entry name" value="Multidrug ABC transporter ATP-binding protein"/>
    <property type="match status" value="1"/>
</dbReference>
<evidence type="ECO:0000256" key="9">
    <source>
        <dbReference type="SAM" id="Phobius"/>
    </source>
</evidence>
<dbReference type="PROSITE" id="PS00211">
    <property type="entry name" value="ABC_TRANSPORTER_1"/>
    <property type="match status" value="1"/>
</dbReference>
<comment type="caution">
    <text evidence="12">The sequence shown here is derived from an EMBL/GenBank/DDBJ whole genome shotgun (WGS) entry which is preliminary data.</text>
</comment>
<evidence type="ECO:0000256" key="3">
    <source>
        <dbReference type="ARBA" id="ARBA00022475"/>
    </source>
</evidence>
<dbReference type="eggNOG" id="COG1132">
    <property type="taxonomic scope" value="Bacteria"/>
</dbReference>
<reference evidence="12" key="1">
    <citation type="submission" date="2013-12" db="EMBL/GenBank/DDBJ databases">
        <authorList>
            <person name="Linke B."/>
        </authorList>
    </citation>
    <scope>NUCLEOTIDE SEQUENCE [LARGE SCALE GENOMIC DNA]</scope>
    <source>
        <strain evidence="12">CRIB-18</strain>
    </source>
</reference>
<dbReference type="PROSITE" id="PS50929">
    <property type="entry name" value="ABC_TM1F"/>
    <property type="match status" value="1"/>
</dbReference>
<keyword evidence="8 9" id="KW-0472">Membrane</keyword>
<evidence type="ECO:0000313" key="12">
    <source>
        <dbReference type="EMBL" id="CDR34737.1"/>
    </source>
</evidence>
<feature type="domain" description="ABC transporter" evidence="10">
    <location>
        <begin position="351"/>
        <end position="586"/>
    </location>
</feature>
<dbReference type="SMART" id="SM00382">
    <property type="entry name" value="AAA"/>
    <property type="match status" value="1"/>
</dbReference>
<dbReference type="PROSITE" id="PS50893">
    <property type="entry name" value="ABC_TRANSPORTER_2"/>
    <property type="match status" value="1"/>
</dbReference>
<feature type="transmembrane region" description="Helical" evidence="9">
    <location>
        <begin position="266"/>
        <end position="283"/>
    </location>
</feature>
<dbReference type="OrthoDB" id="9771903at2"/>
<evidence type="ECO:0000256" key="4">
    <source>
        <dbReference type="ARBA" id="ARBA00022692"/>
    </source>
</evidence>
<proteinExistence type="predicted"/>
<dbReference type="Pfam" id="PF00664">
    <property type="entry name" value="ABC_membrane"/>
    <property type="match status" value="1"/>
</dbReference>
<dbReference type="Pfam" id="PF00005">
    <property type="entry name" value="ABC_tran"/>
    <property type="match status" value="1"/>
</dbReference>
<dbReference type="GO" id="GO:0005886">
    <property type="term" value="C:plasma membrane"/>
    <property type="evidence" value="ECO:0007669"/>
    <property type="project" value="UniProtKB-SubCell"/>
</dbReference>
<keyword evidence="4 9" id="KW-0812">Transmembrane</keyword>
<dbReference type="InterPro" id="IPR003439">
    <property type="entry name" value="ABC_transporter-like_ATP-bd"/>
</dbReference>
<gene>
    <name evidence="12" type="ORF">CSEC_1930</name>
</gene>
<dbReference type="InterPro" id="IPR036640">
    <property type="entry name" value="ABC1_TM_sf"/>
</dbReference>
<organism evidence="12 13">
    <name type="scientific">Candidatus Criblamydia sequanensis CRIB-18</name>
    <dbReference type="NCBI Taxonomy" id="1437425"/>
    <lineage>
        <taxon>Bacteria</taxon>
        <taxon>Pseudomonadati</taxon>
        <taxon>Chlamydiota</taxon>
        <taxon>Chlamydiia</taxon>
        <taxon>Parachlamydiales</taxon>
        <taxon>Candidatus Criblamydiaceae</taxon>
        <taxon>Candidatus Criblamydia</taxon>
    </lineage>
</organism>
<dbReference type="PANTHER" id="PTHR43394">
    <property type="entry name" value="ATP-DEPENDENT PERMEASE MDL1, MITOCHONDRIAL"/>
    <property type="match status" value="1"/>
</dbReference>
<keyword evidence="13" id="KW-1185">Reference proteome</keyword>
<dbReference type="SUPFAM" id="SSF90123">
    <property type="entry name" value="ABC transporter transmembrane region"/>
    <property type="match status" value="1"/>
</dbReference>
<dbReference type="Gene3D" id="3.40.50.300">
    <property type="entry name" value="P-loop containing nucleotide triphosphate hydrolases"/>
    <property type="match status" value="1"/>
</dbReference>
<dbReference type="InterPro" id="IPR039421">
    <property type="entry name" value="Type_1_exporter"/>
</dbReference>
<dbReference type="PANTHER" id="PTHR43394:SF1">
    <property type="entry name" value="ATP-BINDING CASSETTE SUB-FAMILY B MEMBER 10, MITOCHONDRIAL"/>
    <property type="match status" value="1"/>
</dbReference>
<feature type="transmembrane region" description="Helical" evidence="9">
    <location>
        <begin position="173"/>
        <end position="190"/>
    </location>
</feature>